<dbReference type="EMBL" id="JAACJN010000267">
    <property type="protein sequence ID" value="KAF5353654.1"/>
    <property type="molecule type" value="Genomic_DNA"/>
</dbReference>
<evidence type="ECO:0000256" key="2">
    <source>
        <dbReference type="SAM" id="Phobius"/>
    </source>
</evidence>
<feature type="transmembrane region" description="Helical" evidence="2">
    <location>
        <begin position="99"/>
        <end position="122"/>
    </location>
</feature>
<keyword evidence="2" id="KW-0812">Transmembrane</keyword>
<dbReference type="AlphaFoldDB" id="A0A8H5FYI5"/>
<feature type="compositionally biased region" description="Polar residues" evidence="1">
    <location>
        <begin position="35"/>
        <end position="49"/>
    </location>
</feature>
<evidence type="ECO:0000313" key="4">
    <source>
        <dbReference type="Proteomes" id="UP000518752"/>
    </source>
</evidence>
<sequence length="634" mass="69472">MTGSRYDVLVHPNHALLKTVQSRHSEDAHNFDDTIPQQPERGTSKRSGSSVREGIMELLLLIILAVLVACMNHVLFTHLDKTELGTHASQFWVTMLKNMFPAAVALLLFMALKICLLQVALYQIRLNSHSLKLVNLMTSPPSPLNALKILSKSSMRISLLCLALLAAISQAVALTSLLVPGTLAVVCASPHIQTLQIPSIDFNFVNPEQSSTFSKIWLTTSNPKFTSTASHLMLDFIEPSQKWQQLILRAASRSTAPTWDPPVGCGFACNYSFSYSAPALNCTELLKENIWPDGSNTSNSSLAFPTSSSTTLLSYTFYNSTSSRLFLPNGTEQLALDIVYMSNFDSIILELGQRDTNDWSPRGVHCIFQNALYEATTDFSNNTQLLSTRVKEWGDYLTTGPGGCVLADTNTTNMTMALYGIAQAFSEILEGQASYSYKWRANDGAQALYKFIGSNTSTQALYTPLFNLTNHPAPSNTETSPDLTTFSLSSAFGDNLSAGLQSLLGNATLAFVNENMVTTNVRAMVTPNSLQYQYFGWKLALIYGIVFGVSLVVIAYGLFCLRRNGDMAVFDLQHILKMTATSSRLHESAALTDFGSTLVRGVYSLGLDGARHRNVVLEVSDALATNTFGEYTSR</sequence>
<evidence type="ECO:0000256" key="1">
    <source>
        <dbReference type="SAM" id="MobiDB-lite"/>
    </source>
</evidence>
<keyword evidence="2" id="KW-1133">Transmembrane helix</keyword>
<proteinExistence type="predicted"/>
<name>A0A8H5FYI5_9AGAR</name>
<feature type="transmembrane region" description="Helical" evidence="2">
    <location>
        <begin position="157"/>
        <end position="179"/>
    </location>
</feature>
<accession>A0A8H5FYI5</accession>
<reference evidence="3 4" key="1">
    <citation type="journal article" date="2020" name="ISME J.">
        <title>Uncovering the hidden diversity of litter-decomposition mechanisms in mushroom-forming fungi.</title>
        <authorList>
            <person name="Floudas D."/>
            <person name="Bentzer J."/>
            <person name="Ahren D."/>
            <person name="Johansson T."/>
            <person name="Persson P."/>
            <person name="Tunlid A."/>
        </authorList>
    </citation>
    <scope>NUCLEOTIDE SEQUENCE [LARGE SCALE GENOMIC DNA]</scope>
    <source>
        <strain evidence="3 4">CBS 406.79</strain>
    </source>
</reference>
<feature type="region of interest" description="Disordered" evidence="1">
    <location>
        <begin position="28"/>
        <end position="49"/>
    </location>
</feature>
<feature type="transmembrane region" description="Helical" evidence="2">
    <location>
        <begin position="534"/>
        <end position="559"/>
    </location>
</feature>
<keyword evidence="4" id="KW-1185">Reference proteome</keyword>
<protein>
    <submittedName>
        <fullName evidence="3">Uncharacterized protein</fullName>
    </submittedName>
</protein>
<feature type="transmembrane region" description="Helical" evidence="2">
    <location>
        <begin position="55"/>
        <end position="79"/>
    </location>
</feature>
<keyword evidence="2" id="KW-0472">Membrane</keyword>
<evidence type="ECO:0000313" key="3">
    <source>
        <dbReference type="EMBL" id="KAF5353654.1"/>
    </source>
</evidence>
<gene>
    <name evidence="3" type="ORF">D9757_013174</name>
</gene>
<dbReference type="Proteomes" id="UP000518752">
    <property type="component" value="Unassembled WGS sequence"/>
</dbReference>
<organism evidence="3 4">
    <name type="scientific">Collybiopsis confluens</name>
    <dbReference type="NCBI Taxonomy" id="2823264"/>
    <lineage>
        <taxon>Eukaryota</taxon>
        <taxon>Fungi</taxon>
        <taxon>Dikarya</taxon>
        <taxon>Basidiomycota</taxon>
        <taxon>Agaricomycotina</taxon>
        <taxon>Agaricomycetes</taxon>
        <taxon>Agaricomycetidae</taxon>
        <taxon>Agaricales</taxon>
        <taxon>Marasmiineae</taxon>
        <taxon>Omphalotaceae</taxon>
        <taxon>Collybiopsis</taxon>
    </lineage>
</organism>
<dbReference type="OrthoDB" id="3158487at2759"/>
<comment type="caution">
    <text evidence="3">The sequence shown here is derived from an EMBL/GenBank/DDBJ whole genome shotgun (WGS) entry which is preliminary data.</text>
</comment>